<name>A0A9P8MFN5_9HYPO</name>
<organism evidence="1 2">
    <name type="scientific">Metarhizium humberi</name>
    <dbReference type="NCBI Taxonomy" id="2596975"/>
    <lineage>
        <taxon>Eukaryota</taxon>
        <taxon>Fungi</taxon>
        <taxon>Dikarya</taxon>
        <taxon>Ascomycota</taxon>
        <taxon>Pezizomycotina</taxon>
        <taxon>Sordariomycetes</taxon>
        <taxon>Hypocreomycetidae</taxon>
        <taxon>Hypocreales</taxon>
        <taxon>Clavicipitaceae</taxon>
        <taxon>Metarhizium</taxon>
    </lineage>
</organism>
<evidence type="ECO:0000313" key="2">
    <source>
        <dbReference type="Proteomes" id="UP000764110"/>
    </source>
</evidence>
<reference evidence="1 2" key="1">
    <citation type="submission" date="2020-07" db="EMBL/GenBank/DDBJ databases">
        <title>Metarhizium humberi genome.</title>
        <authorList>
            <person name="Lysoe E."/>
        </authorList>
    </citation>
    <scope>NUCLEOTIDE SEQUENCE [LARGE SCALE GENOMIC DNA]</scope>
    <source>
        <strain evidence="1 2">ESALQ1638</strain>
    </source>
</reference>
<dbReference type="EMBL" id="JACEFI010000004">
    <property type="protein sequence ID" value="KAH0599067.1"/>
    <property type="molecule type" value="Genomic_DNA"/>
</dbReference>
<accession>A0A9P8MFN5</accession>
<comment type="caution">
    <text evidence="1">The sequence shown here is derived from an EMBL/GenBank/DDBJ whole genome shotgun (WGS) entry which is preliminary data.</text>
</comment>
<protein>
    <submittedName>
        <fullName evidence="1">Uncharacterized protein</fullName>
    </submittedName>
</protein>
<sequence length="158" mass="17726">MDDPLNADESHQEGTPDAIPAFLRRHKCLGRQLEPRRGPVHCLVLWHDRHGLVKKCVHDAAVAHEQAPIHSVVVRCNQHACLRKGLFALHPRRQPAYGVATDNDLRHSTGKDNDRSAIGLEQASTLGKPPITQRRIWNSACRRSERYSFRGALLAVSL</sequence>
<gene>
    <name evidence="1" type="ORF">MHUMG1_03182</name>
</gene>
<dbReference type="AlphaFoldDB" id="A0A9P8MFN5"/>
<evidence type="ECO:0000313" key="1">
    <source>
        <dbReference type="EMBL" id="KAH0599067.1"/>
    </source>
</evidence>
<dbReference type="Proteomes" id="UP000764110">
    <property type="component" value="Unassembled WGS sequence"/>
</dbReference>
<proteinExistence type="predicted"/>
<keyword evidence="2" id="KW-1185">Reference proteome</keyword>